<feature type="transmembrane region" description="Helical" evidence="1">
    <location>
        <begin position="69"/>
        <end position="87"/>
    </location>
</feature>
<keyword evidence="1" id="KW-1133">Transmembrane helix</keyword>
<keyword evidence="1" id="KW-0472">Membrane</keyword>
<accession>A0A6G9QP39</accession>
<dbReference type="Proteomes" id="UP000502608">
    <property type="component" value="Chromosome"/>
</dbReference>
<gene>
    <name evidence="2" type="ORF">HBH39_14810</name>
</gene>
<dbReference type="KEGG" id="saes:HBH39_14810"/>
<dbReference type="EMBL" id="CP050313">
    <property type="protein sequence ID" value="QIR15599.1"/>
    <property type="molecule type" value="Genomic_DNA"/>
</dbReference>
<organism evidence="2 3">
    <name type="scientific">Shewanella aestuarii</name>
    <dbReference type="NCBI Taxonomy" id="1028752"/>
    <lineage>
        <taxon>Bacteria</taxon>
        <taxon>Pseudomonadati</taxon>
        <taxon>Pseudomonadota</taxon>
        <taxon>Gammaproteobacteria</taxon>
        <taxon>Alteromonadales</taxon>
        <taxon>Shewanellaceae</taxon>
        <taxon>Shewanella</taxon>
    </lineage>
</organism>
<dbReference type="AlphaFoldDB" id="A0A6G9QP39"/>
<evidence type="ECO:0000256" key="1">
    <source>
        <dbReference type="SAM" id="Phobius"/>
    </source>
</evidence>
<name>A0A6G9QP39_9GAMM</name>
<dbReference type="RefSeq" id="WP_167679455.1">
    <property type="nucleotide sequence ID" value="NZ_CP050313.1"/>
</dbReference>
<reference evidence="2 3" key="1">
    <citation type="submission" date="2020-03" db="EMBL/GenBank/DDBJ databases">
        <title>Complete genome sequence of Shewanella sp.</title>
        <authorList>
            <person name="Kim Y.-S."/>
            <person name="Kim S.-J."/>
            <person name="Jung H.-K."/>
            <person name="Kim K.-H."/>
        </authorList>
    </citation>
    <scope>NUCLEOTIDE SEQUENCE [LARGE SCALE GENOMIC DNA]</scope>
    <source>
        <strain evidence="2 3">PN3F2</strain>
    </source>
</reference>
<sequence>MITSATGLILWIYVPINEGIMFPLLAAILPITIITMPKGLLKHVVLTTLILSAFYMLQFIFIMPYFTELWQLVAFYFINIFALWKICSAPQRALYKVLGGNYLVMFTMGALHLTPTYTIDTSLNMLIQLFVILGIIYFFEKAASSSH</sequence>
<keyword evidence="1" id="KW-0812">Transmembrane</keyword>
<feature type="transmembrane region" description="Helical" evidence="1">
    <location>
        <begin position="44"/>
        <end position="63"/>
    </location>
</feature>
<evidence type="ECO:0000313" key="2">
    <source>
        <dbReference type="EMBL" id="QIR15599.1"/>
    </source>
</evidence>
<keyword evidence="3" id="KW-1185">Reference proteome</keyword>
<feature type="transmembrane region" description="Helical" evidence="1">
    <location>
        <begin position="121"/>
        <end position="139"/>
    </location>
</feature>
<evidence type="ECO:0000313" key="3">
    <source>
        <dbReference type="Proteomes" id="UP000502608"/>
    </source>
</evidence>
<proteinExistence type="predicted"/>
<protein>
    <submittedName>
        <fullName evidence="2">Uncharacterized protein</fullName>
    </submittedName>
</protein>